<dbReference type="InterPro" id="IPR019301">
    <property type="entry name" value="Flagellar_prot_FlgJ_N"/>
</dbReference>
<dbReference type="Pfam" id="PF10135">
    <property type="entry name" value="Rod-binding"/>
    <property type="match status" value="1"/>
</dbReference>
<evidence type="ECO:0000256" key="3">
    <source>
        <dbReference type="ARBA" id="ARBA00006880"/>
    </source>
</evidence>
<keyword evidence="8" id="KW-0326">Glycosidase</keyword>
<dbReference type="PATRIC" id="fig|433924.3.peg.3834"/>
<dbReference type="RefSeq" id="WP_058641719.1">
    <property type="nucleotide sequence ID" value="NZ_LDSL01000054.1"/>
</dbReference>
<organism evidence="12 13">
    <name type="scientific">Pseudacidovorax intermedius</name>
    <dbReference type="NCBI Taxonomy" id="433924"/>
    <lineage>
        <taxon>Bacteria</taxon>
        <taxon>Pseudomonadati</taxon>
        <taxon>Pseudomonadota</taxon>
        <taxon>Betaproteobacteria</taxon>
        <taxon>Burkholderiales</taxon>
        <taxon>Comamonadaceae</taxon>
        <taxon>Pseudacidovorax</taxon>
    </lineage>
</organism>
<dbReference type="AlphaFoldDB" id="A0A147GYJ0"/>
<dbReference type="GO" id="GO:0042597">
    <property type="term" value="C:periplasmic space"/>
    <property type="evidence" value="ECO:0007669"/>
    <property type="project" value="UniProtKB-SubCell"/>
</dbReference>
<proteinExistence type="inferred from homology"/>
<dbReference type="GO" id="GO:0004040">
    <property type="term" value="F:amidase activity"/>
    <property type="evidence" value="ECO:0007669"/>
    <property type="project" value="InterPro"/>
</dbReference>
<feature type="domain" description="Mannosyl-glycoprotein endo-beta-N-acetylglucosamidase-like" evidence="11">
    <location>
        <begin position="121"/>
        <end position="280"/>
    </location>
</feature>
<evidence type="ECO:0000313" key="12">
    <source>
        <dbReference type="EMBL" id="KTT22733.1"/>
    </source>
</evidence>
<dbReference type="Proteomes" id="UP000072741">
    <property type="component" value="Unassembled WGS sequence"/>
</dbReference>
<comment type="similarity">
    <text evidence="3">In the N-terminal section; belongs to the FlgJ family.</text>
</comment>
<dbReference type="PRINTS" id="PR01002">
    <property type="entry name" value="FLGFLGJ"/>
</dbReference>
<evidence type="ECO:0000256" key="7">
    <source>
        <dbReference type="ARBA" id="ARBA00022801"/>
    </source>
</evidence>
<comment type="subcellular location">
    <subcellularLocation>
        <location evidence="2">Periplasm</location>
    </subcellularLocation>
</comment>
<evidence type="ECO:0000256" key="4">
    <source>
        <dbReference type="ARBA" id="ARBA00007974"/>
    </source>
</evidence>
<dbReference type="Gene3D" id="1.10.530.10">
    <property type="match status" value="1"/>
</dbReference>
<keyword evidence="13" id="KW-1185">Reference proteome</keyword>
<evidence type="ECO:0000256" key="6">
    <source>
        <dbReference type="ARBA" id="ARBA00022764"/>
    </source>
</evidence>
<dbReference type="GO" id="GO:0016798">
    <property type="term" value="F:hydrolase activity, acting on glycosyl bonds"/>
    <property type="evidence" value="ECO:0007669"/>
    <property type="project" value="UniProtKB-KW"/>
</dbReference>
<evidence type="ECO:0000256" key="8">
    <source>
        <dbReference type="ARBA" id="ARBA00023295"/>
    </source>
</evidence>
<keyword evidence="6" id="KW-0574">Periplasm</keyword>
<evidence type="ECO:0000256" key="5">
    <source>
        <dbReference type="ARBA" id="ARBA00013433"/>
    </source>
</evidence>
<evidence type="ECO:0000256" key="2">
    <source>
        <dbReference type="ARBA" id="ARBA00004418"/>
    </source>
</evidence>
<name>A0A147GYJ0_9BURK</name>
<dbReference type="EMBL" id="LDSL01000054">
    <property type="protein sequence ID" value="KTT22733.1"/>
    <property type="molecule type" value="Genomic_DNA"/>
</dbReference>
<keyword evidence="7" id="KW-0378">Hydrolase</keyword>
<dbReference type="GO" id="GO:0071555">
    <property type="term" value="P:cell wall organization"/>
    <property type="evidence" value="ECO:0007669"/>
    <property type="project" value="UniProtKB-KW"/>
</dbReference>
<dbReference type="Pfam" id="PF01832">
    <property type="entry name" value="Glucosaminidase"/>
    <property type="match status" value="1"/>
</dbReference>
<gene>
    <name evidence="12" type="ORF">NS331_09255</name>
</gene>
<dbReference type="Gene3D" id="2.10.70.40">
    <property type="entry name" value="peptidoglycan hydrolase"/>
    <property type="match status" value="1"/>
</dbReference>
<dbReference type="OrthoDB" id="289937at2"/>
<dbReference type="GO" id="GO:0044780">
    <property type="term" value="P:bacterial-type flagellum assembly"/>
    <property type="evidence" value="ECO:0007669"/>
    <property type="project" value="InterPro"/>
</dbReference>
<dbReference type="FunFam" id="2.10.70.40:FF:000001">
    <property type="entry name" value="Flagellar assembly peptidoglycan hydrolase FlgJ"/>
    <property type="match status" value="1"/>
</dbReference>
<evidence type="ECO:0000256" key="1">
    <source>
        <dbReference type="ARBA" id="ARBA00002954"/>
    </source>
</evidence>
<dbReference type="GO" id="GO:0071973">
    <property type="term" value="P:bacterial-type flagellum-dependent cell motility"/>
    <property type="evidence" value="ECO:0007669"/>
    <property type="project" value="TreeGrafter"/>
</dbReference>
<comment type="function">
    <text evidence="1">Flagellum-specific muramidase which hydrolyzes the peptidoglycan layer to assemble the rod structure in the periplasmic space.</text>
</comment>
<dbReference type="SMART" id="SM00047">
    <property type="entry name" value="LYZ2"/>
    <property type="match status" value="1"/>
</dbReference>
<reference evidence="12 13" key="1">
    <citation type="journal article" date="2016" name="Front. Microbiol.">
        <title>Genomic Resource of Rice Seed Associated Bacteria.</title>
        <authorList>
            <person name="Midha S."/>
            <person name="Bansal K."/>
            <person name="Sharma S."/>
            <person name="Kumar N."/>
            <person name="Patil P.P."/>
            <person name="Chaudhry V."/>
            <person name="Patil P.B."/>
        </authorList>
    </citation>
    <scope>NUCLEOTIDE SEQUENCE [LARGE SCALE GENOMIC DNA]</scope>
    <source>
        <strain evidence="12 13">NS331</strain>
    </source>
</reference>
<keyword evidence="9" id="KW-0961">Cell wall biogenesis/degradation</keyword>
<dbReference type="PANTHER" id="PTHR33308:SF9">
    <property type="entry name" value="PEPTIDOGLYCAN HYDROLASE FLGJ"/>
    <property type="match status" value="1"/>
</dbReference>
<protein>
    <recommendedName>
        <fullName evidence="5">Peptidoglycan hydrolase FlgJ</fullName>
    </recommendedName>
    <alternativeName>
        <fullName evidence="10">Muramidase FlgJ</fullName>
    </alternativeName>
</protein>
<accession>A0A147GYJ0</accession>
<evidence type="ECO:0000259" key="11">
    <source>
        <dbReference type="SMART" id="SM00047"/>
    </source>
</evidence>
<comment type="caution">
    <text evidence="12">The sequence shown here is derived from an EMBL/GenBank/DDBJ whole genome shotgun (WGS) entry which is preliminary data.</text>
</comment>
<evidence type="ECO:0000256" key="10">
    <source>
        <dbReference type="ARBA" id="ARBA00030835"/>
    </source>
</evidence>
<dbReference type="InterPro" id="IPR051056">
    <property type="entry name" value="Glycosyl_Hydrolase_73"/>
</dbReference>
<evidence type="ECO:0000256" key="9">
    <source>
        <dbReference type="ARBA" id="ARBA00023316"/>
    </source>
</evidence>
<sequence>MSLGVSTSNGLAADARSLDALKYANSSDPKAVREAAKQFESLFMRELIKSMREASTKSGLLDSDGEKLGTDLLDQQLAVQMSGRPGGLSDAIARQLSQQIQGQQAPSTISLAGMGGIGKARAPATASQSDFVARHQDAAERVAQDSGIPAAFMMGQAGHETGWGRREIRNADGSSAHNLFGIKATAGWTGKVATVTTTEYINGEARKVKAKFRAYDSYEESFRDYARLIGENPRYAQARASTHSSHAYAAHLQKAGYATDPAYARKLGRAIDATLAAQQRLQST</sequence>
<dbReference type="NCBIfam" id="TIGR02541">
    <property type="entry name" value="flagell_FlgJ"/>
    <property type="match status" value="1"/>
</dbReference>
<evidence type="ECO:0000313" key="13">
    <source>
        <dbReference type="Proteomes" id="UP000072741"/>
    </source>
</evidence>
<dbReference type="InterPro" id="IPR013377">
    <property type="entry name" value="FlgJ"/>
</dbReference>
<dbReference type="PANTHER" id="PTHR33308">
    <property type="entry name" value="PEPTIDOGLYCAN HYDROLASE FLGJ"/>
    <property type="match status" value="1"/>
</dbReference>
<dbReference type="InterPro" id="IPR002901">
    <property type="entry name" value="MGlyc_endo_b_GlcNAc-like_dom"/>
</dbReference>
<comment type="similarity">
    <text evidence="4">In the C-terminal section; belongs to the glycosyl hydrolase 73 family.</text>
</comment>